<dbReference type="InterPro" id="IPR025159">
    <property type="entry name" value="AbiEi_N"/>
</dbReference>
<gene>
    <name evidence="2" type="ORF">EIY87_22460</name>
</gene>
<dbReference type="RefSeq" id="WP_125311366.1">
    <property type="nucleotide sequence ID" value="NZ_RSEC01000048.1"/>
</dbReference>
<sequence>MEMDQAFELLGTFTAEQWGMVTTRQAKKLGVDDVTLHRLTSARFLERVRRGVYAATSASADAARDEQAVWLALNPTVPSWERPAIDPDGGVVSHQSAARLHGLGELLNSRLTFTVPKRRDVRDPDVWTKKAVLADSDVVVLDGLPVTTVLRTVCDLLDQHIDGSHIATIIREGVEAGKLQLDQLAEAIAPYARRYDARPHDGEHLLENLLSQIGLSISDLAVRRLPPGAAAGLPRTRFLRDALSAAGIDDPAVTDALVAFQAASSPGRRRDALAALNQVVAPAEEAGA</sequence>
<dbReference type="Proteomes" id="UP000267081">
    <property type="component" value="Unassembled WGS sequence"/>
</dbReference>
<dbReference type="Pfam" id="PF13338">
    <property type="entry name" value="AbiEi_4"/>
    <property type="match status" value="1"/>
</dbReference>
<organism evidence="2 3">
    <name type="scientific">Amycolatopsis eburnea</name>
    <dbReference type="NCBI Taxonomy" id="2267691"/>
    <lineage>
        <taxon>Bacteria</taxon>
        <taxon>Bacillati</taxon>
        <taxon>Actinomycetota</taxon>
        <taxon>Actinomycetes</taxon>
        <taxon>Pseudonocardiales</taxon>
        <taxon>Pseudonocardiaceae</taxon>
        <taxon>Amycolatopsis</taxon>
    </lineage>
</organism>
<dbReference type="OrthoDB" id="3356078at2"/>
<evidence type="ECO:0000313" key="3">
    <source>
        <dbReference type="Proteomes" id="UP000267081"/>
    </source>
</evidence>
<name>A0A427T7R3_9PSEU</name>
<protein>
    <recommendedName>
        <fullName evidence="1">AbiEi antitoxin N-terminal domain-containing protein</fullName>
    </recommendedName>
</protein>
<comment type="caution">
    <text evidence="2">The sequence shown here is derived from an EMBL/GenBank/DDBJ whole genome shotgun (WGS) entry which is preliminary data.</text>
</comment>
<proteinExistence type="predicted"/>
<keyword evidence="3" id="KW-1185">Reference proteome</keyword>
<evidence type="ECO:0000259" key="1">
    <source>
        <dbReference type="Pfam" id="PF13338"/>
    </source>
</evidence>
<dbReference type="EMBL" id="RSEC01000048">
    <property type="protein sequence ID" value="RSD16410.1"/>
    <property type="molecule type" value="Genomic_DNA"/>
</dbReference>
<feature type="domain" description="AbiEi antitoxin N-terminal" evidence="1">
    <location>
        <begin position="14"/>
        <end position="55"/>
    </location>
</feature>
<evidence type="ECO:0000313" key="2">
    <source>
        <dbReference type="EMBL" id="RSD16410.1"/>
    </source>
</evidence>
<dbReference type="AlphaFoldDB" id="A0A427T7R3"/>
<reference evidence="2 3" key="1">
    <citation type="submission" date="2018-12" db="EMBL/GenBank/DDBJ databases">
        <title>Amycolatopsis eburnea sp. nov. actinomycete associate with arbuscular mycorrhiza fungal spore.</title>
        <authorList>
            <person name="Lumyong S."/>
            <person name="Chaiya L."/>
        </authorList>
    </citation>
    <scope>NUCLEOTIDE SEQUENCE [LARGE SCALE GENOMIC DNA]</scope>
    <source>
        <strain evidence="2 3">GLM-1</strain>
    </source>
</reference>
<accession>A0A427T7R3</accession>